<evidence type="ECO:0000256" key="1">
    <source>
        <dbReference type="ARBA" id="ARBA00023172"/>
    </source>
</evidence>
<accession>A0ABU0D7I2</accession>
<proteinExistence type="predicted"/>
<dbReference type="Proteomes" id="UP001232343">
    <property type="component" value="Unassembled WGS sequence"/>
</dbReference>
<dbReference type="Gene3D" id="1.10.443.10">
    <property type="entry name" value="Intergrase catalytic core"/>
    <property type="match status" value="1"/>
</dbReference>
<evidence type="ECO:0000259" key="2">
    <source>
        <dbReference type="Pfam" id="PF00589"/>
    </source>
</evidence>
<dbReference type="InterPro" id="IPR013762">
    <property type="entry name" value="Integrase-like_cat_sf"/>
</dbReference>
<organism evidence="3 4">
    <name type="scientific">Lederbergia wuyishanensis</name>
    <dbReference type="NCBI Taxonomy" id="1347903"/>
    <lineage>
        <taxon>Bacteria</taxon>
        <taxon>Bacillati</taxon>
        <taxon>Bacillota</taxon>
        <taxon>Bacilli</taxon>
        <taxon>Bacillales</taxon>
        <taxon>Bacillaceae</taxon>
        <taxon>Lederbergia</taxon>
    </lineage>
</organism>
<evidence type="ECO:0000313" key="3">
    <source>
        <dbReference type="EMBL" id="MDQ0344364.1"/>
    </source>
</evidence>
<sequence length="85" mass="9880">MNQKELNDVKKIRFHDLRHTHVSLLFSQNIHPKIVQERLDHSTIQMTLGTHTPICSMQEAAAQKLDEIFTNNETKDNKNTNQNSI</sequence>
<dbReference type="InterPro" id="IPR011010">
    <property type="entry name" value="DNA_brk_join_enz"/>
</dbReference>
<name>A0ABU0D7I2_9BACI</name>
<evidence type="ECO:0000313" key="4">
    <source>
        <dbReference type="Proteomes" id="UP001232343"/>
    </source>
</evidence>
<protein>
    <submittedName>
        <fullName evidence="3">Integrase</fullName>
    </submittedName>
</protein>
<dbReference type="EMBL" id="JAUSUO010000009">
    <property type="protein sequence ID" value="MDQ0344364.1"/>
    <property type="molecule type" value="Genomic_DNA"/>
</dbReference>
<comment type="caution">
    <text evidence="3">The sequence shown here is derived from an EMBL/GenBank/DDBJ whole genome shotgun (WGS) entry which is preliminary data.</text>
</comment>
<gene>
    <name evidence="3" type="ORF">J2S14_003207</name>
</gene>
<feature type="domain" description="Tyr recombinase" evidence="2">
    <location>
        <begin position="4"/>
        <end position="47"/>
    </location>
</feature>
<keyword evidence="1" id="KW-0233">DNA recombination</keyword>
<reference evidence="3 4" key="1">
    <citation type="submission" date="2023-07" db="EMBL/GenBank/DDBJ databases">
        <title>Genomic Encyclopedia of Type Strains, Phase IV (KMG-IV): sequencing the most valuable type-strain genomes for metagenomic binning, comparative biology and taxonomic classification.</title>
        <authorList>
            <person name="Goeker M."/>
        </authorList>
    </citation>
    <scope>NUCLEOTIDE SEQUENCE [LARGE SCALE GENOMIC DNA]</scope>
    <source>
        <strain evidence="3 4">DSM 27848</strain>
    </source>
</reference>
<dbReference type="InterPro" id="IPR002104">
    <property type="entry name" value="Integrase_catalytic"/>
</dbReference>
<keyword evidence="4" id="KW-1185">Reference proteome</keyword>
<dbReference type="SUPFAM" id="SSF56349">
    <property type="entry name" value="DNA breaking-rejoining enzymes"/>
    <property type="match status" value="1"/>
</dbReference>
<dbReference type="Pfam" id="PF00589">
    <property type="entry name" value="Phage_integrase"/>
    <property type="match status" value="1"/>
</dbReference>